<dbReference type="InterPro" id="IPR052784">
    <property type="entry name" value="Perforin-1_pore-forming"/>
</dbReference>
<dbReference type="GO" id="GO:0016020">
    <property type="term" value="C:membrane"/>
    <property type="evidence" value="ECO:0007669"/>
    <property type="project" value="TreeGrafter"/>
</dbReference>
<keyword evidence="6" id="KW-1185">Reference proteome</keyword>
<feature type="transmembrane region" description="Helical" evidence="2">
    <location>
        <begin position="108"/>
        <end position="126"/>
    </location>
</feature>
<dbReference type="SUPFAM" id="SSF49562">
    <property type="entry name" value="C2 domain (Calcium/lipid-binding domain, CaLB)"/>
    <property type="match status" value="1"/>
</dbReference>
<dbReference type="Gene3D" id="2.60.40.150">
    <property type="entry name" value="C2 domain"/>
    <property type="match status" value="1"/>
</dbReference>
<evidence type="ECO:0000256" key="1">
    <source>
        <dbReference type="ARBA" id="ARBA00022729"/>
    </source>
</evidence>
<dbReference type="InterPro" id="IPR035892">
    <property type="entry name" value="C2_domain_sf"/>
</dbReference>
<dbReference type="PANTHER" id="PTHR46096:SF3">
    <property type="entry name" value="PERFORIN-1"/>
    <property type="match status" value="1"/>
</dbReference>
<reference evidence="5" key="2">
    <citation type="submission" date="2025-09" db="UniProtKB">
        <authorList>
            <consortium name="Ensembl"/>
        </authorList>
    </citation>
    <scope>IDENTIFICATION</scope>
</reference>
<dbReference type="Proteomes" id="UP000472262">
    <property type="component" value="Unassembled WGS sequence"/>
</dbReference>
<evidence type="ECO:0000256" key="2">
    <source>
        <dbReference type="SAM" id="Phobius"/>
    </source>
</evidence>
<protein>
    <recommendedName>
        <fullName evidence="4">C2 domain-containing protein</fullName>
    </recommendedName>
</protein>
<dbReference type="GO" id="GO:0001771">
    <property type="term" value="P:immunological synapse formation"/>
    <property type="evidence" value="ECO:0007669"/>
    <property type="project" value="TreeGrafter"/>
</dbReference>
<dbReference type="OMA" id="RCKTENR"/>
<keyword evidence="2" id="KW-0812">Transmembrane</keyword>
<sequence>MASKPTQITHVSALVVTIVRAQDLWGDQTTATDGYVKVFDKHNIQIGRTDTIMNNNSPYWERTFDLGDVVVAENDKIKLEVWDEDSKWDDDLLGTCEVAIKAGQNYNFCTLNHGLLLFMLTLAIFLKHIIYIVTTVLCSFILHIVLLKIIFVYCK</sequence>
<dbReference type="Ensembl" id="ENSSGRT00000001483.1">
    <property type="protein sequence ID" value="ENSSGRP00000001364.1"/>
    <property type="gene ID" value="ENSSGRG00000000804.1"/>
</dbReference>
<organism evidence="5 6">
    <name type="scientific">Sinocyclocheilus grahami</name>
    <name type="common">Dianchi golden-line fish</name>
    <name type="synonym">Barbus grahami</name>
    <dbReference type="NCBI Taxonomy" id="75366"/>
    <lineage>
        <taxon>Eukaryota</taxon>
        <taxon>Metazoa</taxon>
        <taxon>Chordata</taxon>
        <taxon>Craniata</taxon>
        <taxon>Vertebrata</taxon>
        <taxon>Euteleostomi</taxon>
        <taxon>Actinopterygii</taxon>
        <taxon>Neopterygii</taxon>
        <taxon>Teleostei</taxon>
        <taxon>Ostariophysi</taxon>
        <taxon>Cypriniformes</taxon>
        <taxon>Cyprinidae</taxon>
        <taxon>Cyprininae</taxon>
        <taxon>Sinocyclocheilus</taxon>
    </lineage>
</organism>
<dbReference type="PROSITE" id="PS50004">
    <property type="entry name" value="C2"/>
    <property type="match status" value="1"/>
</dbReference>
<dbReference type="InterPro" id="IPR000008">
    <property type="entry name" value="C2_dom"/>
</dbReference>
<dbReference type="GO" id="GO:0022829">
    <property type="term" value="F:wide pore channel activity"/>
    <property type="evidence" value="ECO:0007669"/>
    <property type="project" value="TreeGrafter"/>
</dbReference>
<dbReference type="PANTHER" id="PTHR46096">
    <property type="entry name" value="PERFORIN-1"/>
    <property type="match status" value="1"/>
</dbReference>
<dbReference type="Pfam" id="PF00168">
    <property type="entry name" value="C2"/>
    <property type="match status" value="1"/>
</dbReference>
<accession>A0A672JYN2</accession>
<dbReference type="AlphaFoldDB" id="A0A672JYN2"/>
<dbReference type="SMART" id="SM00239">
    <property type="entry name" value="C2"/>
    <property type="match status" value="1"/>
</dbReference>
<evidence type="ECO:0000256" key="3">
    <source>
        <dbReference type="SAM" id="SignalP"/>
    </source>
</evidence>
<feature type="signal peptide" evidence="3">
    <location>
        <begin position="1"/>
        <end position="21"/>
    </location>
</feature>
<name>A0A672JYN2_SINGR</name>
<evidence type="ECO:0000259" key="4">
    <source>
        <dbReference type="PROSITE" id="PS50004"/>
    </source>
</evidence>
<feature type="domain" description="C2" evidence="4">
    <location>
        <begin position="1"/>
        <end position="113"/>
    </location>
</feature>
<dbReference type="GO" id="GO:0051607">
    <property type="term" value="P:defense response to virus"/>
    <property type="evidence" value="ECO:0007669"/>
    <property type="project" value="TreeGrafter"/>
</dbReference>
<keyword evidence="2" id="KW-1133">Transmembrane helix</keyword>
<feature type="chain" id="PRO_5025371375" description="C2 domain-containing protein" evidence="3">
    <location>
        <begin position="22"/>
        <end position="155"/>
    </location>
</feature>
<feature type="transmembrane region" description="Helical" evidence="2">
    <location>
        <begin position="132"/>
        <end position="154"/>
    </location>
</feature>
<keyword evidence="1 3" id="KW-0732">Signal</keyword>
<evidence type="ECO:0000313" key="5">
    <source>
        <dbReference type="Ensembl" id="ENSSGRP00000001364.1"/>
    </source>
</evidence>
<dbReference type="GO" id="GO:0001913">
    <property type="term" value="P:T cell mediated cytotoxicity"/>
    <property type="evidence" value="ECO:0007669"/>
    <property type="project" value="TreeGrafter"/>
</dbReference>
<keyword evidence="2" id="KW-0472">Membrane</keyword>
<reference evidence="5" key="1">
    <citation type="submission" date="2025-08" db="UniProtKB">
        <authorList>
            <consortium name="Ensembl"/>
        </authorList>
    </citation>
    <scope>IDENTIFICATION</scope>
</reference>
<dbReference type="InParanoid" id="A0A672JYN2"/>
<proteinExistence type="predicted"/>
<evidence type="ECO:0000313" key="6">
    <source>
        <dbReference type="Proteomes" id="UP000472262"/>
    </source>
</evidence>